<proteinExistence type="predicted"/>
<name>A0ABN2W7R8_9ACTN</name>
<sequence>MTNRPSNDTAADDEIAEFRRQAAELGFATSETDLEAYDDLESSEEFITRMKWEDRRRTRRWRRRLATGMATAAAVAGAWVVADLPTVSPAVADTPPVLDYEFAAAVRIAFAPGEDPDDLLDLLAESAATTPEPEAGGDIQHKQSENWFFDIDDDGSARIVPRAIETWLRPDGSLVTSERPGEPLTADGRGIDDRPGPVESTDILPTGSIDPDFANNLPDDPEQLVDVLLDNIACTDRSPGPTRSICLYREIIALYQHHVVPQRVAAALWTALKDETDFTALGSVEDRAGRPAVGISITDPDSPQYRLVLIVSPENGQLTGVEEILIRPIDGIDAAPPAVVAFTTYVRSERTDRAPSD</sequence>
<evidence type="ECO:0000313" key="3">
    <source>
        <dbReference type="EMBL" id="GAA2085899.1"/>
    </source>
</evidence>
<evidence type="ECO:0000256" key="2">
    <source>
        <dbReference type="SAM" id="Phobius"/>
    </source>
</evidence>
<gene>
    <name evidence="3" type="ORF">GCM10009821_29450</name>
</gene>
<keyword evidence="2" id="KW-1133">Transmembrane helix</keyword>
<reference evidence="3 4" key="1">
    <citation type="journal article" date="2019" name="Int. J. Syst. Evol. Microbiol.">
        <title>The Global Catalogue of Microorganisms (GCM) 10K type strain sequencing project: providing services to taxonomists for standard genome sequencing and annotation.</title>
        <authorList>
            <consortium name="The Broad Institute Genomics Platform"/>
            <consortium name="The Broad Institute Genome Sequencing Center for Infectious Disease"/>
            <person name="Wu L."/>
            <person name="Ma J."/>
        </authorList>
    </citation>
    <scope>NUCLEOTIDE SEQUENCE [LARGE SCALE GENOMIC DNA]</scope>
    <source>
        <strain evidence="3 4">JCM 15749</strain>
    </source>
</reference>
<organism evidence="3 4">
    <name type="scientific">Aeromicrobium halocynthiae</name>
    <dbReference type="NCBI Taxonomy" id="560557"/>
    <lineage>
        <taxon>Bacteria</taxon>
        <taxon>Bacillati</taxon>
        <taxon>Actinomycetota</taxon>
        <taxon>Actinomycetes</taxon>
        <taxon>Propionibacteriales</taxon>
        <taxon>Nocardioidaceae</taxon>
        <taxon>Aeromicrobium</taxon>
    </lineage>
</organism>
<dbReference type="InterPro" id="IPR047789">
    <property type="entry name" value="CU044_5270-like"/>
</dbReference>
<comment type="caution">
    <text evidence="3">The sequence shown here is derived from an EMBL/GenBank/DDBJ whole genome shotgun (WGS) entry which is preliminary data.</text>
</comment>
<dbReference type="NCBIfam" id="NF038083">
    <property type="entry name" value="CU044_5270_fam"/>
    <property type="match status" value="1"/>
</dbReference>
<dbReference type="Proteomes" id="UP001501480">
    <property type="component" value="Unassembled WGS sequence"/>
</dbReference>
<protein>
    <recommendedName>
        <fullName evidence="5">CU044_5270 family protein</fullName>
    </recommendedName>
</protein>
<feature type="transmembrane region" description="Helical" evidence="2">
    <location>
        <begin position="65"/>
        <end position="82"/>
    </location>
</feature>
<keyword evidence="2" id="KW-0472">Membrane</keyword>
<keyword evidence="4" id="KW-1185">Reference proteome</keyword>
<evidence type="ECO:0000313" key="4">
    <source>
        <dbReference type="Proteomes" id="UP001501480"/>
    </source>
</evidence>
<evidence type="ECO:0000256" key="1">
    <source>
        <dbReference type="SAM" id="MobiDB-lite"/>
    </source>
</evidence>
<keyword evidence="2" id="KW-0812">Transmembrane</keyword>
<dbReference type="RefSeq" id="WP_344330255.1">
    <property type="nucleotide sequence ID" value="NZ_BAAAPY010000019.1"/>
</dbReference>
<accession>A0ABN2W7R8</accession>
<evidence type="ECO:0008006" key="5">
    <source>
        <dbReference type="Google" id="ProtNLM"/>
    </source>
</evidence>
<dbReference type="EMBL" id="BAAAPY010000019">
    <property type="protein sequence ID" value="GAA2085899.1"/>
    <property type="molecule type" value="Genomic_DNA"/>
</dbReference>
<feature type="region of interest" description="Disordered" evidence="1">
    <location>
        <begin position="173"/>
        <end position="197"/>
    </location>
</feature>